<feature type="transmembrane region" description="Helical" evidence="1">
    <location>
        <begin position="86"/>
        <end position="106"/>
    </location>
</feature>
<keyword evidence="1" id="KW-0812">Transmembrane</keyword>
<protein>
    <recommendedName>
        <fullName evidence="3">DUF1097 domain-containing protein</fullName>
    </recommendedName>
</protein>
<feature type="transmembrane region" description="Helical" evidence="1">
    <location>
        <begin position="113"/>
        <end position="130"/>
    </location>
</feature>
<dbReference type="EMBL" id="CACRTF010000027">
    <property type="protein sequence ID" value="VYT57190.1"/>
    <property type="molecule type" value="Genomic_DNA"/>
</dbReference>
<organism evidence="2">
    <name type="scientific">Enterocloster bolteae</name>
    <dbReference type="NCBI Taxonomy" id="208479"/>
    <lineage>
        <taxon>Bacteria</taxon>
        <taxon>Bacillati</taxon>
        <taxon>Bacillota</taxon>
        <taxon>Clostridia</taxon>
        <taxon>Lachnospirales</taxon>
        <taxon>Lachnospiraceae</taxon>
        <taxon>Enterocloster</taxon>
    </lineage>
</organism>
<keyword evidence="1" id="KW-1133">Transmembrane helix</keyword>
<dbReference type="RefSeq" id="WP_002577033.1">
    <property type="nucleotide sequence ID" value="NZ_BAABZS010000001.1"/>
</dbReference>
<feature type="transmembrane region" description="Helical" evidence="1">
    <location>
        <begin position="33"/>
        <end position="51"/>
    </location>
</feature>
<evidence type="ECO:0008006" key="3">
    <source>
        <dbReference type="Google" id="ProtNLM"/>
    </source>
</evidence>
<evidence type="ECO:0000313" key="2">
    <source>
        <dbReference type="EMBL" id="VYT57190.1"/>
    </source>
</evidence>
<gene>
    <name evidence="2" type="ORF">CBLFYP116_06019</name>
</gene>
<name>A0A6N2XUG3_9FIRM</name>
<dbReference type="AlphaFoldDB" id="A0A6N2XUG3"/>
<proteinExistence type="predicted"/>
<feature type="transmembrane region" description="Helical" evidence="1">
    <location>
        <begin position="136"/>
        <end position="156"/>
    </location>
</feature>
<keyword evidence="1" id="KW-0472">Membrane</keyword>
<sequence length="168" mass="18252">MSKKAVIFFAVWTSFWCSVFNYVYVMIPALKGHPWIMFVCLAVFFGMGSTVKDVPHLMASAVCGPIWGQLDLLLMTFGIFGSALAGFGPILVGTTITMIIHIAYLCNTPLRDVPIIFAGVALTFACGIGFLDMENILGLILSMLFGLVLCGVCAWGQAYGMKKYPQTS</sequence>
<dbReference type="Pfam" id="PF06496">
    <property type="entry name" value="DUF1097"/>
    <property type="match status" value="1"/>
</dbReference>
<reference evidence="2" key="1">
    <citation type="submission" date="2019-11" db="EMBL/GenBank/DDBJ databases">
        <authorList>
            <person name="Feng L."/>
        </authorList>
    </citation>
    <scope>NUCLEOTIDE SEQUENCE</scope>
    <source>
        <strain evidence="2">CbolteaeLFYP116</strain>
    </source>
</reference>
<dbReference type="InterPro" id="IPR009476">
    <property type="entry name" value="DUF1097"/>
</dbReference>
<feature type="transmembrane region" description="Helical" evidence="1">
    <location>
        <begin position="58"/>
        <end position="80"/>
    </location>
</feature>
<accession>A0A6N2XUG3</accession>
<evidence type="ECO:0000256" key="1">
    <source>
        <dbReference type="SAM" id="Phobius"/>
    </source>
</evidence>
<dbReference type="GeneID" id="23115270"/>
<feature type="transmembrane region" description="Helical" evidence="1">
    <location>
        <begin position="7"/>
        <end position="27"/>
    </location>
</feature>